<sequence>MGYPIVSRSSPRQTQAAIVRVLPDLSDIGSIPPMNALEILRETIRILRSDPSTFMSILVLLIFPVSAAMLSNFLISQPVVGAVGRSMLLLAISCGLPPARFLKQTCQHLAGTIVSSAICFPFLITFLLLARACIAYSVACNYASKKVVPTEFMGMVRRIKGRLLCTYIWVCAAILGCLYDIHCTRFAVCSSFSFLGYPPEITIYPALLTVMGFSVAYAHTIIVCNLANVISVLEDASGFRALLRAVCLVRGQTQAGLLMFLGTAIGLAFVEGLFEHRVKTLSYGDGSSRIWEGPLLVLMYSFVVLVDSMMSAVFYFTCVSSSMGVLNENGLVLEELEKLSSDLTAVE</sequence>
<keyword evidence="3" id="KW-1185">Reference proteome</keyword>
<name>A0A835PU49_VANPL</name>
<organism evidence="2 3">
    <name type="scientific">Vanilla planifolia</name>
    <name type="common">Vanilla</name>
    <dbReference type="NCBI Taxonomy" id="51239"/>
    <lineage>
        <taxon>Eukaryota</taxon>
        <taxon>Viridiplantae</taxon>
        <taxon>Streptophyta</taxon>
        <taxon>Embryophyta</taxon>
        <taxon>Tracheophyta</taxon>
        <taxon>Spermatophyta</taxon>
        <taxon>Magnoliopsida</taxon>
        <taxon>Liliopsida</taxon>
        <taxon>Asparagales</taxon>
        <taxon>Orchidaceae</taxon>
        <taxon>Vanilloideae</taxon>
        <taxon>Vanilleae</taxon>
        <taxon>Vanilla</taxon>
    </lineage>
</organism>
<gene>
    <name evidence="2" type="ORF">HPP92_023618</name>
</gene>
<evidence type="ECO:0000313" key="2">
    <source>
        <dbReference type="EMBL" id="KAG0458461.1"/>
    </source>
</evidence>
<dbReference type="AlphaFoldDB" id="A0A835PU49"/>
<protein>
    <submittedName>
        <fullName evidence="2">Uncharacterized protein</fullName>
    </submittedName>
</protein>
<dbReference type="Proteomes" id="UP000636800">
    <property type="component" value="Chromosome 12"/>
</dbReference>
<dbReference type="PANTHER" id="PTHR33133">
    <property type="entry name" value="OS08G0107100 PROTEIN-RELATED"/>
    <property type="match status" value="1"/>
</dbReference>
<dbReference type="OrthoDB" id="200398at2759"/>
<feature type="transmembrane region" description="Helical" evidence="1">
    <location>
        <begin position="113"/>
        <end position="142"/>
    </location>
</feature>
<feature type="transmembrane region" description="Helical" evidence="1">
    <location>
        <begin position="294"/>
        <end position="316"/>
    </location>
</feature>
<evidence type="ECO:0000313" key="3">
    <source>
        <dbReference type="Proteomes" id="UP000636800"/>
    </source>
</evidence>
<dbReference type="PANTHER" id="PTHR33133:SF1">
    <property type="entry name" value="EXPRESSED PROTEIN-RELATED"/>
    <property type="match status" value="1"/>
</dbReference>
<accession>A0A835PU49</accession>
<feature type="transmembrane region" description="Helical" evidence="1">
    <location>
        <begin position="163"/>
        <end position="181"/>
    </location>
</feature>
<feature type="transmembrane region" description="Helical" evidence="1">
    <location>
        <begin position="255"/>
        <end position="274"/>
    </location>
</feature>
<comment type="caution">
    <text evidence="2">The sequence shown here is derived from an EMBL/GenBank/DDBJ whole genome shotgun (WGS) entry which is preliminary data.</text>
</comment>
<feature type="transmembrane region" description="Helical" evidence="1">
    <location>
        <begin position="201"/>
        <end position="234"/>
    </location>
</feature>
<keyword evidence="1" id="KW-0472">Membrane</keyword>
<feature type="transmembrane region" description="Helical" evidence="1">
    <location>
        <begin position="54"/>
        <end position="75"/>
    </location>
</feature>
<dbReference type="EMBL" id="JADCNL010000012">
    <property type="protein sequence ID" value="KAG0458461.1"/>
    <property type="molecule type" value="Genomic_DNA"/>
</dbReference>
<keyword evidence="1" id="KW-0812">Transmembrane</keyword>
<proteinExistence type="predicted"/>
<reference evidence="2 3" key="1">
    <citation type="journal article" date="2020" name="Nat. Food">
        <title>A phased Vanilla planifolia genome enables genetic improvement of flavour and production.</title>
        <authorList>
            <person name="Hasing T."/>
            <person name="Tang H."/>
            <person name="Brym M."/>
            <person name="Khazi F."/>
            <person name="Huang T."/>
            <person name="Chambers A.H."/>
        </authorList>
    </citation>
    <scope>NUCLEOTIDE SEQUENCE [LARGE SCALE GENOMIC DNA]</scope>
    <source>
        <tissue evidence="2">Leaf</tissue>
    </source>
</reference>
<keyword evidence="1" id="KW-1133">Transmembrane helix</keyword>
<evidence type="ECO:0000256" key="1">
    <source>
        <dbReference type="SAM" id="Phobius"/>
    </source>
</evidence>